<dbReference type="AlphaFoldDB" id="A0A8X7REM9"/>
<keyword evidence="5" id="KW-1185">Reference proteome</keyword>
<evidence type="ECO:0000256" key="3">
    <source>
        <dbReference type="SAM" id="MobiDB-lite"/>
    </source>
</evidence>
<evidence type="ECO:0000256" key="1">
    <source>
        <dbReference type="ARBA" id="ARBA00011021"/>
    </source>
</evidence>
<gene>
    <name evidence="4" type="ORF">Bca52824_046216</name>
</gene>
<comment type="caution">
    <text evidence="4">The sequence shown here is derived from an EMBL/GenBank/DDBJ whole genome shotgun (WGS) entry which is preliminary data.</text>
</comment>
<evidence type="ECO:0000256" key="2">
    <source>
        <dbReference type="ARBA" id="ARBA00022821"/>
    </source>
</evidence>
<dbReference type="OrthoDB" id="10381180at2759"/>
<keyword evidence="2" id="KW-0611">Plant defense</keyword>
<name>A0A8X7REM9_BRACI</name>
<feature type="region of interest" description="Disordered" evidence="3">
    <location>
        <begin position="1"/>
        <end position="28"/>
    </location>
</feature>
<organism evidence="4 5">
    <name type="scientific">Brassica carinata</name>
    <name type="common">Ethiopian mustard</name>
    <name type="synonym">Abyssinian cabbage</name>
    <dbReference type="NCBI Taxonomy" id="52824"/>
    <lineage>
        <taxon>Eukaryota</taxon>
        <taxon>Viridiplantae</taxon>
        <taxon>Streptophyta</taxon>
        <taxon>Embryophyta</taxon>
        <taxon>Tracheophyta</taxon>
        <taxon>Spermatophyta</taxon>
        <taxon>Magnoliopsida</taxon>
        <taxon>eudicotyledons</taxon>
        <taxon>Gunneridae</taxon>
        <taxon>Pentapetalae</taxon>
        <taxon>rosids</taxon>
        <taxon>malvids</taxon>
        <taxon>Brassicales</taxon>
        <taxon>Brassicaceae</taxon>
        <taxon>Brassiceae</taxon>
        <taxon>Brassica</taxon>
    </lineage>
</organism>
<proteinExistence type="inferred from homology"/>
<dbReference type="Pfam" id="PF17232">
    <property type="entry name" value="Pep1_7"/>
    <property type="match status" value="1"/>
</dbReference>
<feature type="region of interest" description="Disordered" evidence="3">
    <location>
        <begin position="59"/>
        <end position="80"/>
    </location>
</feature>
<dbReference type="InterPro" id="IPR035176">
    <property type="entry name" value="PEP"/>
</dbReference>
<comment type="similarity">
    <text evidence="1">Belongs to the brassicaceae elicitor peptide family.</text>
</comment>
<dbReference type="GO" id="GO:0045087">
    <property type="term" value="P:innate immune response"/>
    <property type="evidence" value="ECO:0007669"/>
    <property type="project" value="InterPro"/>
</dbReference>
<evidence type="ECO:0000313" key="5">
    <source>
        <dbReference type="Proteomes" id="UP000886595"/>
    </source>
</evidence>
<sequence length="109" mass="12360">MHLAEEELSSEKRAEKWKLKEKKREDEEKEVYYSLLNSPCTAFHKTIQAILKCLGLETSSISPSSSSSSSKEDHGTEIVQETGFMAMVTRLVRRRPRPAYSSGRPGQID</sequence>
<evidence type="ECO:0008006" key="6">
    <source>
        <dbReference type="Google" id="ProtNLM"/>
    </source>
</evidence>
<feature type="compositionally biased region" description="Low complexity" evidence="3">
    <location>
        <begin position="59"/>
        <end position="69"/>
    </location>
</feature>
<accession>A0A8X7REM9</accession>
<reference evidence="4 5" key="1">
    <citation type="submission" date="2020-02" db="EMBL/GenBank/DDBJ databases">
        <authorList>
            <person name="Ma Q."/>
            <person name="Huang Y."/>
            <person name="Song X."/>
            <person name="Pei D."/>
        </authorList>
    </citation>
    <scope>NUCLEOTIDE SEQUENCE [LARGE SCALE GENOMIC DNA]</scope>
    <source>
        <strain evidence="4">Sxm20200214</strain>
        <tissue evidence="4">Leaf</tissue>
    </source>
</reference>
<evidence type="ECO:0000313" key="4">
    <source>
        <dbReference type="EMBL" id="KAG2286612.1"/>
    </source>
</evidence>
<feature type="compositionally biased region" description="Basic and acidic residues" evidence="3">
    <location>
        <begin position="9"/>
        <end position="26"/>
    </location>
</feature>
<dbReference type="EMBL" id="JAAMPC010000010">
    <property type="protein sequence ID" value="KAG2286612.1"/>
    <property type="molecule type" value="Genomic_DNA"/>
</dbReference>
<protein>
    <recommendedName>
        <fullName evidence="6">Elicitor peptide 6</fullName>
    </recommendedName>
</protein>
<dbReference type="Proteomes" id="UP000886595">
    <property type="component" value="Unassembled WGS sequence"/>
</dbReference>